<keyword evidence="5 6" id="KW-0472">Membrane</keyword>
<evidence type="ECO:0008006" key="9">
    <source>
        <dbReference type="Google" id="ProtNLM"/>
    </source>
</evidence>
<keyword evidence="4 6" id="KW-1133">Transmembrane helix</keyword>
<evidence type="ECO:0000256" key="5">
    <source>
        <dbReference type="ARBA" id="ARBA00023136"/>
    </source>
</evidence>
<name>A0A6V8MH53_9BACT</name>
<sequence>MWGTDTENFDARMNIFFEKSARGLLSLLIIAILLAILSGVIYTFYDLRLIMQLSFHAAFKAILVDILTVLAVVEILRTALAYFSEGRVKVTYIIDTVMVTVLTEVMAFWYKEMPWQSLAMVILLTLSLAVVRVVAVRYSPRSHRAEL</sequence>
<dbReference type="Proteomes" id="UP000556026">
    <property type="component" value="Unassembled WGS sequence"/>
</dbReference>
<organism evidence="7 8">
    <name type="scientific">Geomonas silvestris</name>
    <dbReference type="NCBI Taxonomy" id="2740184"/>
    <lineage>
        <taxon>Bacteria</taxon>
        <taxon>Pseudomonadati</taxon>
        <taxon>Thermodesulfobacteriota</taxon>
        <taxon>Desulfuromonadia</taxon>
        <taxon>Geobacterales</taxon>
        <taxon>Geobacteraceae</taxon>
        <taxon>Geomonas</taxon>
    </lineage>
</organism>
<evidence type="ECO:0000256" key="6">
    <source>
        <dbReference type="SAM" id="Phobius"/>
    </source>
</evidence>
<gene>
    <name evidence="7" type="ORF">GMST_16330</name>
</gene>
<accession>A0A6V8MH53</accession>
<dbReference type="RefSeq" id="WP_183354152.1">
    <property type="nucleotide sequence ID" value="NZ_BLXX01000004.1"/>
</dbReference>
<protein>
    <recommendedName>
        <fullName evidence="9">Phosphate-starvation-inducible E-like protein</fullName>
    </recommendedName>
</protein>
<dbReference type="Pfam" id="PF06146">
    <property type="entry name" value="PsiE"/>
    <property type="match status" value="1"/>
</dbReference>
<evidence type="ECO:0000256" key="4">
    <source>
        <dbReference type="ARBA" id="ARBA00022989"/>
    </source>
</evidence>
<dbReference type="GO" id="GO:0005886">
    <property type="term" value="C:plasma membrane"/>
    <property type="evidence" value="ECO:0007669"/>
    <property type="project" value="UniProtKB-SubCell"/>
</dbReference>
<dbReference type="EMBL" id="BLXX01000004">
    <property type="protein sequence ID" value="GFO59308.1"/>
    <property type="molecule type" value="Genomic_DNA"/>
</dbReference>
<dbReference type="AlphaFoldDB" id="A0A6V8MH53"/>
<evidence type="ECO:0000256" key="1">
    <source>
        <dbReference type="ARBA" id="ARBA00004651"/>
    </source>
</evidence>
<dbReference type="InterPro" id="IPR020948">
    <property type="entry name" value="P_starv_induced_PsiE-like"/>
</dbReference>
<comment type="subcellular location">
    <subcellularLocation>
        <location evidence="1">Cell membrane</location>
        <topology evidence="1">Multi-pass membrane protein</topology>
    </subcellularLocation>
</comment>
<feature type="transmembrane region" description="Helical" evidence="6">
    <location>
        <begin position="116"/>
        <end position="135"/>
    </location>
</feature>
<evidence type="ECO:0000256" key="2">
    <source>
        <dbReference type="ARBA" id="ARBA00022475"/>
    </source>
</evidence>
<evidence type="ECO:0000313" key="8">
    <source>
        <dbReference type="Proteomes" id="UP000556026"/>
    </source>
</evidence>
<keyword evidence="3 6" id="KW-0812">Transmembrane</keyword>
<feature type="transmembrane region" description="Helical" evidence="6">
    <location>
        <begin position="21"/>
        <end position="45"/>
    </location>
</feature>
<evidence type="ECO:0000313" key="7">
    <source>
        <dbReference type="EMBL" id="GFO59308.1"/>
    </source>
</evidence>
<proteinExistence type="predicted"/>
<reference evidence="8" key="1">
    <citation type="submission" date="2020-06" db="EMBL/GenBank/DDBJ databases">
        <title>Draft genomic sequence of Geomonas sp. Red330.</title>
        <authorList>
            <person name="Itoh H."/>
            <person name="Zhenxing X."/>
            <person name="Ushijima N."/>
            <person name="Masuda Y."/>
            <person name="Shiratori Y."/>
            <person name="Senoo K."/>
        </authorList>
    </citation>
    <scope>NUCLEOTIDE SEQUENCE [LARGE SCALE GENOMIC DNA]</scope>
    <source>
        <strain evidence="8">Red330</strain>
    </source>
</reference>
<feature type="transmembrane region" description="Helical" evidence="6">
    <location>
        <begin position="57"/>
        <end position="80"/>
    </location>
</feature>
<feature type="transmembrane region" description="Helical" evidence="6">
    <location>
        <begin position="92"/>
        <end position="110"/>
    </location>
</feature>
<evidence type="ECO:0000256" key="3">
    <source>
        <dbReference type="ARBA" id="ARBA00022692"/>
    </source>
</evidence>
<keyword evidence="2" id="KW-1003">Cell membrane</keyword>
<comment type="caution">
    <text evidence="7">The sequence shown here is derived from an EMBL/GenBank/DDBJ whole genome shotgun (WGS) entry which is preliminary data.</text>
</comment>
<keyword evidence="8" id="KW-1185">Reference proteome</keyword>